<evidence type="ECO:0000313" key="9">
    <source>
        <dbReference type="EMBL" id="MDR6804664.1"/>
    </source>
</evidence>
<keyword evidence="3" id="KW-0805">Transcription regulation</keyword>
<evidence type="ECO:0000259" key="7">
    <source>
        <dbReference type="PROSITE" id="PS50043"/>
    </source>
</evidence>
<keyword evidence="4" id="KW-0238">DNA-binding</keyword>
<comment type="caution">
    <text evidence="9">The sequence shown here is derived from an EMBL/GenBank/DDBJ whole genome shotgun (WGS) entry which is preliminary data.</text>
</comment>
<feature type="domain" description="Response regulatory" evidence="8">
    <location>
        <begin position="4"/>
        <end position="121"/>
    </location>
</feature>
<dbReference type="CDD" id="cd17535">
    <property type="entry name" value="REC_NarL-like"/>
    <property type="match status" value="1"/>
</dbReference>
<dbReference type="Pfam" id="PF00072">
    <property type="entry name" value="Response_reg"/>
    <property type="match status" value="1"/>
</dbReference>
<dbReference type="EMBL" id="JAVDTI010000002">
    <property type="protein sequence ID" value="MDR6804664.1"/>
    <property type="molecule type" value="Genomic_DNA"/>
</dbReference>
<dbReference type="InterPro" id="IPR016032">
    <property type="entry name" value="Sig_transdc_resp-reg_C-effctor"/>
</dbReference>
<dbReference type="SUPFAM" id="SSF52172">
    <property type="entry name" value="CheY-like"/>
    <property type="match status" value="1"/>
</dbReference>
<keyword evidence="10" id="KW-1185">Reference proteome</keyword>
<proteinExistence type="predicted"/>
<feature type="domain" description="HTH luxR-type" evidence="7">
    <location>
        <begin position="144"/>
        <end position="209"/>
    </location>
</feature>
<dbReference type="SUPFAM" id="SSF46894">
    <property type="entry name" value="C-terminal effector domain of the bipartite response regulators"/>
    <property type="match status" value="1"/>
</dbReference>
<dbReference type="PROSITE" id="PS50043">
    <property type="entry name" value="HTH_LUXR_2"/>
    <property type="match status" value="1"/>
</dbReference>
<evidence type="ECO:0000256" key="1">
    <source>
        <dbReference type="ARBA" id="ARBA00022553"/>
    </source>
</evidence>
<evidence type="ECO:0000313" key="10">
    <source>
        <dbReference type="Proteomes" id="UP001264980"/>
    </source>
</evidence>
<dbReference type="Gene3D" id="3.40.50.2300">
    <property type="match status" value="1"/>
</dbReference>
<evidence type="ECO:0000256" key="5">
    <source>
        <dbReference type="ARBA" id="ARBA00023163"/>
    </source>
</evidence>
<gene>
    <name evidence="9" type="ORF">J2W84_001710</name>
</gene>
<dbReference type="PANTHER" id="PTHR43214:SF3">
    <property type="entry name" value="RESPONSE REGULATOR UVRY"/>
    <property type="match status" value="1"/>
</dbReference>
<protein>
    <submittedName>
        <fullName evidence="9">Two-component system invasion response regulator UvrY</fullName>
    </submittedName>
</protein>
<evidence type="ECO:0000259" key="8">
    <source>
        <dbReference type="PROSITE" id="PS50110"/>
    </source>
</evidence>
<name>A0ABU1QU25_9BACT</name>
<keyword evidence="1 6" id="KW-0597">Phosphoprotein</keyword>
<accession>A0ABU1QU25</accession>
<dbReference type="PROSITE" id="PS50110">
    <property type="entry name" value="RESPONSE_REGULATORY"/>
    <property type="match status" value="1"/>
</dbReference>
<sequence>MPLSVLIADDHQLVRRSLQLMVKEILGFNAIVEFAGDGRQVLEKLNRNSYDLLLTDLNMPDTDDISFISAALALRPELKILIITVKPDNVFAARFLKAGAMGYVNKSEPEEVIYDAIRLVSQGRRYVSRAQAELLALSLTGKHRESPFDKLSPREFEVMLLLLKGHGIMEVGEALSIKASTASSFRSRIFEKLEIKNLMALSRLAQQYQISAEPGNG</sequence>
<reference evidence="9 10" key="1">
    <citation type="submission" date="2023-07" db="EMBL/GenBank/DDBJ databases">
        <title>Sorghum-associated microbial communities from plants grown in Nebraska, USA.</title>
        <authorList>
            <person name="Schachtman D."/>
        </authorList>
    </citation>
    <scope>NUCLEOTIDE SEQUENCE [LARGE SCALE GENOMIC DNA]</scope>
    <source>
        <strain evidence="9 10">BE57</strain>
    </source>
</reference>
<dbReference type="PANTHER" id="PTHR43214">
    <property type="entry name" value="TWO-COMPONENT RESPONSE REGULATOR"/>
    <property type="match status" value="1"/>
</dbReference>
<dbReference type="SMART" id="SM00421">
    <property type="entry name" value="HTH_LUXR"/>
    <property type="match status" value="1"/>
</dbReference>
<keyword evidence="5" id="KW-0804">Transcription</keyword>
<dbReference type="InterPro" id="IPR058245">
    <property type="entry name" value="NreC/VraR/RcsB-like_REC"/>
</dbReference>
<evidence type="ECO:0000256" key="4">
    <source>
        <dbReference type="ARBA" id="ARBA00023125"/>
    </source>
</evidence>
<dbReference type="InterPro" id="IPR011006">
    <property type="entry name" value="CheY-like_superfamily"/>
</dbReference>
<keyword evidence="2" id="KW-0902">Two-component regulatory system</keyword>
<evidence type="ECO:0000256" key="6">
    <source>
        <dbReference type="PROSITE-ProRule" id="PRU00169"/>
    </source>
</evidence>
<dbReference type="Proteomes" id="UP001264980">
    <property type="component" value="Unassembled WGS sequence"/>
</dbReference>
<organism evidence="9 10">
    <name type="scientific">Dyadobacter fermentans</name>
    <dbReference type="NCBI Taxonomy" id="94254"/>
    <lineage>
        <taxon>Bacteria</taxon>
        <taxon>Pseudomonadati</taxon>
        <taxon>Bacteroidota</taxon>
        <taxon>Cytophagia</taxon>
        <taxon>Cytophagales</taxon>
        <taxon>Spirosomataceae</taxon>
        <taxon>Dyadobacter</taxon>
    </lineage>
</organism>
<evidence type="ECO:0000256" key="2">
    <source>
        <dbReference type="ARBA" id="ARBA00023012"/>
    </source>
</evidence>
<dbReference type="Pfam" id="PF00196">
    <property type="entry name" value="GerE"/>
    <property type="match status" value="1"/>
</dbReference>
<dbReference type="InterPro" id="IPR001789">
    <property type="entry name" value="Sig_transdc_resp-reg_receiver"/>
</dbReference>
<feature type="modified residue" description="4-aspartylphosphate" evidence="6">
    <location>
        <position position="56"/>
    </location>
</feature>
<dbReference type="RefSeq" id="WP_309981940.1">
    <property type="nucleotide sequence ID" value="NZ_JAVDTI010000002.1"/>
</dbReference>
<dbReference type="SMART" id="SM00448">
    <property type="entry name" value="REC"/>
    <property type="match status" value="1"/>
</dbReference>
<dbReference type="PRINTS" id="PR00038">
    <property type="entry name" value="HTHLUXR"/>
</dbReference>
<dbReference type="InterPro" id="IPR000792">
    <property type="entry name" value="Tscrpt_reg_LuxR_C"/>
</dbReference>
<dbReference type="InterPro" id="IPR039420">
    <property type="entry name" value="WalR-like"/>
</dbReference>
<evidence type="ECO:0000256" key="3">
    <source>
        <dbReference type="ARBA" id="ARBA00023015"/>
    </source>
</evidence>